<gene>
    <name evidence="7" type="primary">CSON012586</name>
</gene>
<accession>A0A336MB59</accession>
<evidence type="ECO:0000256" key="2">
    <source>
        <dbReference type="ARBA" id="ARBA00022737"/>
    </source>
</evidence>
<dbReference type="AlphaFoldDB" id="A0A336MB59"/>
<feature type="domain" description="C2H2-type" evidence="6">
    <location>
        <begin position="283"/>
        <end position="310"/>
    </location>
</feature>
<keyword evidence="2" id="KW-0677">Repeat</keyword>
<dbReference type="InterPro" id="IPR036236">
    <property type="entry name" value="Znf_C2H2_sf"/>
</dbReference>
<keyword evidence="3 5" id="KW-0863">Zinc-finger</keyword>
<dbReference type="GO" id="GO:0008270">
    <property type="term" value="F:zinc ion binding"/>
    <property type="evidence" value="ECO:0007669"/>
    <property type="project" value="UniProtKB-KW"/>
</dbReference>
<evidence type="ECO:0000256" key="1">
    <source>
        <dbReference type="ARBA" id="ARBA00022723"/>
    </source>
</evidence>
<dbReference type="Gene3D" id="3.30.160.60">
    <property type="entry name" value="Classic Zinc Finger"/>
    <property type="match status" value="4"/>
</dbReference>
<keyword evidence="1" id="KW-0479">Metal-binding</keyword>
<keyword evidence="4" id="KW-0862">Zinc</keyword>
<name>A0A336MB59_CULSO</name>
<evidence type="ECO:0000256" key="3">
    <source>
        <dbReference type="ARBA" id="ARBA00022771"/>
    </source>
</evidence>
<dbReference type="OMA" id="RWISSEY"/>
<dbReference type="PANTHER" id="PTHR24379:SF121">
    <property type="entry name" value="C2H2-TYPE DOMAIN-CONTAINING PROTEIN"/>
    <property type="match status" value="1"/>
</dbReference>
<dbReference type="SUPFAM" id="SSF57667">
    <property type="entry name" value="beta-beta-alpha zinc fingers"/>
    <property type="match status" value="3"/>
</dbReference>
<feature type="domain" description="C2H2-type" evidence="6">
    <location>
        <begin position="310"/>
        <end position="337"/>
    </location>
</feature>
<organism evidence="7">
    <name type="scientific">Culicoides sonorensis</name>
    <name type="common">Biting midge</name>
    <dbReference type="NCBI Taxonomy" id="179676"/>
    <lineage>
        <taxon>Eukaryota</taxon>
        <taxon>Metazoa</taxon>
        <taxon>Ecdysozoa</taxon>
        <taxon>Arthropoda</taxon>
        <taxon>Hexapoda</taxon>
        <taxon>Insecta</taxon>
        <taxon>Pterygota</taxon>
        <taxon>Neoptera</taxon>
        <taxon>Endopterygota</taxon>
        <taxon>Diptera</taxon>
        <taxon>Nematocera</taxon>
        <taxon>Chironomoidea</taxon>
        <taxon>Ceratopogonidae</taxon>
        <taxon>Ceratopogoninae</taxon>
        <taxon>Culicoides</taxon>
        <taxon>Monoculicoides</taxon>
    </lineage>
</organism>
<reference evidence="7" key="1">
    <citation type="submission" date="2018-07" db="EMBL/GenBank/DDBJ databases">
        <authorList>
            <person name="Quirk P.G."/>
            <person name="Krulwich T.A."/>
        </authorList>
    </citation>
    <scope>NUCLEOTIDE SEQUENCE</scope>
</reference>
<feature type="domain" description="C2H2-type" evidence="6">
    <location>
        <begin position="250"/>
        <end position="278"/>
    </location>
</feature>
<evidence type="ECO:0000259" key="6">
    <source>
        <dbReference type="PROSITE" id="PS50157"/>
    </source>
</evidence>
<evidence type="ECO:0000256" key="5">
    <source>
        <dbReference type="PROSITE-ProRule" id="PRU00042"/>
    </source>
</evidence>
<dbReference type="VEuPathDB" id="VectorBase:CSON012586"/>
<dbReference type="EMBL" id="UFQT01000601">
    <property type="protein sequence ID" value="SSX25607.1"/>
    <property type="molecule type" value="Genomic_DNA"/>
</dbReference>
<dbReference type="InterPro" id="IPR013087">
    <property type="entry name" value="Znf_C2H2_type"/>
</dbReference>
<dbReference type="PANTHER" id="PTHR24379">
    <property type="entry name" value="KRAB AND ZINC FINGER DOMAIN-CONTAINING"/>
    <property type="match status" value="1"/>
</dbReference>
<protein>
    <submittedName>
        <fullName evidence="7">CSON012586 protein</fullName>
    </submittedName>
</protein>
<feature type="domain" description="C2H2-type" evidence="6">
    <location>
        <begin position="214"/>
        <end position="242"/>
    </location>
</feature>
<feature type="domain" description="C2H2-type" evidence="6">
    <location>
        <begin position="338"/>
        <end position="366"/>
    </location>
</feature>
<dbReference type="SMART" id="SM00355">
    <property type="entry name" value="ZnF_C2H2"/>
    <property type="match status" value="8"/>
</dbReference>
<evidence type="ECO:0000313" key="7">
    <source>
        <dbReference type="EMBL" id="SSX25607.1"/>
    </source>
</evidence>
<feature type="domain" description="C2H2-type" evidence="6">
    <location>
        <begin position="158"/>
        <end position="186"/>
    </location>
</feature>
<dbReference type="Pfam" id="PF00096">
    <property type="entry name" value="zf-C2H2"/>
    <property type="match status" value="3"/>
</dbReference>
<proteinExistence type="predicted"/>
<sequence length="416" mass="49066">MKCNICLLDIEHEHNHLDSISVKLFRDIIAEIFHMQIFPLHDAEVLVCIRCEQKLHEINDFYHMILRCHTFVDQTMNSLQNDDFLQELEEDEIQNALDLLGSTCELSEFETFNAIPAPKKMLLCNKDSDEGERYQDSIMSRNEEKIMKNHKFDEKRSYICDMCNNTLKTKDALKQHMLMKHLTSKVSCQKCFKLLNPASLYLHYKFQHSLTFMVQCPVCKITLKHDRALNEHLKKIHKVKKPPCDKKFHRICSACGKIYGNKNSFYDHIRIKHPKQKADTLKVSCEICRKEFNRRHLLLKHLKTHSTNKESCPICLKTFSNQNLLSNHFKLHKSETQFQCEFCPNVYLHKSSLKSHLQICHLPKTEIECLLCHRWISSEYALKGHLRRVHKNNSTKQITDKSKIAPVLNQYDEVFL</sequence>
<dbReference type="PROSITE" id="PS50157">
    <property type="entry name" value="ZINC_FINGER_C2H2_2"/>
    <property type="match status" value="6"/>
</dbReference>
<evidence type="ECO:0000256" key="4">
    <source>
        <dbReference type="ARBA" id="ARBA00022833"/>
    </source>
</evidence>
<dbReference type="PROSITE" id="PS00028">
    <property type="entry name" value="ZINC_FINGER_C2H2_1"/>
    <property type="match status" value="7"/>
</dbReference>